<dbReference type="InParanoid" id="E1ZQZ5"/>
<accession>E1ZQZ5</accession>
<feature type="region of interest" description="Disordered" evidence="1">
    <location>
        <begin position="101"/>
        <end position="127"/>
    </location>
</feature>
<dbReference type="OrthoDB" id="544387at2759"/>
<dbReference type="SUPFAM" id="SSF53300">
    <property type="entry name" value="vWA-like"/>
    <property type="match status" value="1"/>
</dbReference>
<dbReference type="Gene3D" id="3.40.50.410">
    <property type="entry name" value="von Willebrand factor, type A domain"/>
    <property type="match status" value="1"/>
</dbReference>
<reference evidence="2 3" key="1">
    <citation type="journal article" date="2010" name="Plant Cell">
        <title>The Chlorella variabilis NC64A genome reveals adaptation to photosymbiosis, coevolution with viruses, and cryptic sex.</title>
        <authorList>
            <person name="Blanc G."/>
            <person name="Duncan G."/>
            <person name="Agarkova I."/>
            <person name="Borodovsky M."/>
            <person name="Gurnon J."/>
            <person name="Kuo A."/>
            <person name="Lindquist E."/>
            <person name="Lucas S."/>
            <person name="Pangilinan J."/>
            <person name="Polle J."/>
            <person name="Salamov A."/>
            <person name="Terry A."/>
            <person name="Yamada T."/>
            <person name="Dunigan D.D."/>
            <person name="Grigoriev I.V."/>
            <person name="Claverie J.M."/>
            <person name="Van Etten J.L."/>
        </authorList>
    </citation>
    <scope>NUCLEOTIDE SEQUENCE [LARGE SCALE GENOMIC DNA]</scope>
    <source>
        <strain evidence="2 3">NC64A</strain>
    </source>
</reference>
<dbReference type="PANTHER" id="PTHR47763:SF4">
    <property type="entry name" value="ALPHA-PROTEIN KINASE VWKA"/>
    <property type="match status" value="1"/>
</dbReference>
<evidence type="ECO:0000313" key="2">
    <source>
        <dbReference type="EMBL" id="EFN51874.1"/>
    </source>
</evidence>
<organism evidence="3">
    <name type="scientific">Chlorella variabilis</name>
    <name type="common">Green alga</name>
    <dbReference type="NCBI Taxonomy" id="554065"/>
    <lineage>
        <taxon>Eukaryota</taxon>
        <taxon>Viridiplantae</taxon>
        <taxon>Chlorophyta</taxon>
        <taxon>core chlorophytes</taxon>
        <taxon>Trebouxiophyceae</taxon>
        <taxon>Chlorellales</taxon>
        <taxon>Chlorellaceae</taxon>
        <taxon>Chlorella clade</taxon>
        <taxon>Chlorella</taxon>
    </lineage>
</organism>
<proteinExistence type="predicted"/>
<dbReference type="InterPro" id="IPR052969">
    <property type="entry name" value="Thr-specific_kinase-like"/>
</dbReference>
<dbReference type="eggNOG" id="ENOG502QVA3">
    <property type="taxonomic scope" value="Eukaryota"/>
</dbReference>
<name>E1ZQZ5_CHLVA</name>
<protein>
    <recommendedName>
        <fullName evidence="4">VWFA domain-containing protein</fullName>
    </recommendedName>
</protein>
<dbReference type="PANTHER" id="PTHR47763">
    <property type="entry name" value="ALPHA-PROTEIN KINASE VWKA"/>
    <property type="match status" value="1"/>
</dbReference>
<feature type="compositionally biased region" description="Basic and acidic residues" evidence="1">
    <location>
        <begin position="101"/>
        <end position="111"/>
    </location>
</feature>
<feature type="region of interest" description="Disordered" evidence="1">
    <location>
        <begin position="19"/>
        <end position="84"/>
    </location>
</feature>
<feature type="compositionally biased region" description="Low complexity" evidence="1">
    <location>
        <begin position="417"/>
        <end position="431"/>
    </location>
</feature>
<feature type="compositionally biased region" description="Low complexity" evidence="1">
    <location>
        <begin position="32"/>
        <end position="57"/>
    </location>
</feature>
<evidence type="ECO:0000313" key="3">
    <source>
        <dbReference type="Proteomes" id="UP000008141"/>
    </source>
</evidence>
<evidence type="ECO:0008006" key="4">
    <source>
        <dbReference type="Google" id="ProtNLM"/>
    </source>
</evidence>
<feature type="region of interest" description="Disordered" evidence="1">
    <location>
        <begin position="417"/>
        <end position="438"/>
    </location>
</feature>
<gene>
    <name evidence="2" type="ORF">CHLNCDRAFT_139790</name>
</gene>
<evidence type="ECO:0000256" key="1">
    <source>
        <dbReference type="SAM" id="MobiDB-lite"/>
    </source>
</evidence>
<sequence>MPNSWDYLSEKDFNDMDEAELEAEIAREEAALRAAAESANASAPPAATTDHAATSSPGQATAASSEADVDVAGTSASSTPPLAQVLRRLDKLEKMEADNARLKEGKAEDRGGPAPAVPGAPHPPRRCPDDRAALATGNDLMRLDSRFRPAGSGSTTLDSALAASARRRADLASLSLTSADLQRQVELRKAHLAVKQRGVDICVMVDCTGSMGRCIAAVKQQALAIMSLAPTIHPDAITRLAFVGYRDFGAEAGDGQHVVHDFVDKDSFRQDLTCALHSTIYAVNANGGGNAEDVTGALKKVTELSWASSTRLLIHFGDAPCHSDRYHNGRPVNGPDRYPQGNPDGLVPEDLLKVLVTNRIDYHFACIRSDTDIMQGIFKDVYAASPGAAAFEAHAYTDQTNDFLPLVVNSVTSSMRRSYRTSSSSGASMASQGTRGVD</sequence>
<dbReference type="RefSeq" id="XP_005843976.1">
    <property type="nucleotide sequence ID" value="XM_005843914.1"/>
</dbReference>
<dbReference type="Proteomes" id="UP000008141">
    <property type="component" value="Unassembled WGS sequence"/>
</dbReference>
<dbReference type="EMBL" id="GL433860">
    <property type="protein sequence ID" value="EFN51874.1"/>
    <property type="molecule type" value="Genomic_DNA"/>
</dbReference>
<dbReference type="GeneID" id="17351174"/>
<dbReference type="AlphaFoldDB" id="E1ZQZ5"/>
<dbReference type="KEGG" id="cvr:CHLNCDRAFT_139790"/>
<keyword evidence="3" id="KW-1185">Reference proteome</keyword>
<dbReference type="InterPro" id="IPR036465">
    <property type="entry name" value="vWFA_dom_sf"/>
</dbReference>